<dbReference type="PANTHER" id="PTHR43479:SF7">
    <property type="entry name" value="TETR-FAMILY TRANSCRIPTIONAL REGULATOR"/>
    <property type="match status" value="1"/>
</dbReference>
<evidence type="ECO:0000256" key="1">
    <source>
        <dbReference type="ARBA" id="ARBA00023125"/>
    </source>
</evidence>
<dbReference type="STRING" id="240427.AYR62_08525"/>
<dbReference type="InterPro" id="IPR050624">
    <property type="entry name" value="HTH-type_Tx_Regulator"/>
</dbReference>
<gene>
    <name evidence="4" type="ORF">AYR63_09850</name>
</gene>
<dbReference type="AlphaFoldDB" id="A0A1B2IZC5"/>
<dbReference type="SUPFAM" id="SSF46689">
    <property type="entry name" value="Homeodomain-like"/>
    <property type="match status" value="1"/>
</dbReference>
<dbReference type="Gene3D" id="1.10.357.10">
    <property type="entry name" value="Tetracycline Repressor, domain 2"/>
    <property type="match status" value="1"/>
</dbReference>
<dbReference type="Proteomes" id="UP000093267">
    <property type="component" value="Chromosome"/>
</dbReference>
<dbReference type="InterPro" id="IPR039532">
    <property type="entry name" value="TetR_C_Firmicutes"/>
</dbReference>
<dbReference type="KEGG" id="lpd:AYR62_08525"/>
<feature type="DNA-binding region" description="H-T-H motif" evidence="2">
    <location>
        <begin position="30"/>
        <end position="49"/>
    </location>
</feature>
<evidence type="ECO:0000313" key="5">
    <source>
        <dbReference type="Proteomes" id="UP000093267"/>
    </source>
</evidence>
<dbReference type="RefSeq" id="WP_056987478.1">
    <property type="nucleotide sequence ID" value="NZ_CP014912.1"/>
</dbReference>
<reference evidence="4 5" key="1">
    <citation type="submission" date="2016-03" db="EMBL/GenBank/DDBJ databases">
        <title>Pediococcus and Lactobacillus from brewery environment - whole genome sequencing and assembly.</title>
        <authorList>
            <person name="Behr J."/>
            <person name="Geissler A.J."/>
            <person name="Vogel R.F."/>
        </authorList>
    </citation>
    <scope>NUCLEOTIDE SEQUENCE [LARGE SCALE GENOMIC DNA]</scope>
    <source>
        <strain evidence="4 5">TMW 1.1995</strain>
    </source>
</reference>
<dbReference type="InterPro" id="IPR001647">
    <property type="entry name" value="HTH_TetR"/>
</dbReference>
<protein>
    <recommendedName>
        <fullName evidence="3">HTH tetR-type domain-containing protein</fullName>
    </recommendedName>
</protein>
<keyword evidence="1 2" id="KW-0238">DNA-binding</keyword>
<dbReference type="PANTHER" id="PTHR43479">
    <property type="entry name" value="ACREF/ENVCD OPERON REPRESSOR-RELATED"/>
    <property type="match status" value="1"/>
</dbReference>
<proteinExistence type="predicted"/>
<keyword evidence="5" id="KW-1185">Reference proteome</keyword>
<feature type="domain" description="HTH tetR-type" evidence="3">
    <location>
        <begin position="7"/>
        <end position="67"/>
    </location>
</feature>
<name>A0A1B2IZC5_9LACO</name>
<dbReference type="EMBL" id="CP014924">
    <property type="protein sequence ID" value="ANZ67416.1"/>
    <property type="molecule type" value="Genomic_DNA"/>
</dbReference>
<dbReference type="Pfam" id="PF14278">
    <property type="entry name" value="TetR_C_8"/>
    <property type="match status" value="1"/>
</dbReference>
<organism evidence="4 5">
    <name type="scientific">Secundilactobacillus paracollinoides</name>
    <dbReference type="NCBI Taxonomy" id="240427"/>
    <lineage>
        <taxon>Bacteria</taxon>
        <taxon>Bacillati</taxon>
        <taxon>Bacillota</taxon>
        <taxon>Bacilli</taxon>
        <taxon>Lactobacillales</taxon>
        <taxon>Lactobacillaceae</taxon>
        <taxon>Secundilactobacillus</taxon>
    </lineage>
</organism>
<evidence type="ECO:0000259" key="3">
    <source>
        <dbReference type="PROSITE" id="PS50977"/>
    </source>
</evidence>
<sequence>MKLLTGTPMQQRLYETFAEMLKTKQVSEISVVALTKQAGVSRGTFYMYYADIPHFVDQLERTLFMHLGRAHADNLQTAIKATALAPNPEIAYPIFEKLMATINDYYPLFRGLSGPNGDPHFWKMFETEMTSSLFSALPETLENTLYLDDIPVDYVMPIFMSSILTIIRHWLLKINPEPYQEVAKIITESRYVEPYNLFKASDE</sequence>
<evidence type="ECO:0000256" key="2">
    <source>
        <dbReference type="PROSITE-ProRule" id="PRU00335"/>
    </source>
</evidence>
<dbReference type="GO" id="GO:0003677">
    <property type="term" value="F:DNA binding"/>
    <property type="evidence" value="ECO:0007669"/>
    <property type="project" value="UniProtKB-UniRule"/>
</dbReference>
<dbReference type="PROSITE" id="PS50977">
    <property type="entry name" value="HTH_TETR_2"/>
    <property type="match status" value="1"/>
</dbReference>
<dbReference type="OrthoDB" id="9810250at2"/>
<evidence type="ECO:0000313" key="4">
    <source>
        <dbReference type="EMBL" id="ANZ67416.1"/>
    </source>
</evidence>
<dbReference type="InterPro" id="IPR009057">
    <property type="entry name" value="Homeodomain-like_sf"/>
</dbReference>
<accession>A0A1B2IZC5</accession>